<feature type="transmembrane region" description="Helical" evidence="1">
    <location>
        <begin position="20"/>
        <end position="37"/>
    </location>
</feature>
<proteinExistence type="predicted"/>
<evidence type="ECO:0000256" key="1">
    <source>
        <dbReference type="SAM" id="Phobius"/>
    </source>
</evidence>
<organism evidence="2 3">
    <name type="scientific">Schleiferilactobacillus harbinensis DSM 16991</name>
    <dbReference type="NCBI Taxonomy" id="1122147"/>
    <lineage>
        <taxon>Bacteria</taxon>
        <taxon>Bacillati</taxon>
        <taxon>Bacillota</taxon>
        <taxon>Bacilli</taxon>
        <taxon>Lactobacillales</taxon>
        <taxon>Lactobacillaceae</taxon>
        <taxon>Schleiferilactobacillus</taxon>
    </lineage>
</organism>
<dbReference type="eggNOG" id="ENOG5030B1Y">
    <property type="taxonomic scope" value="Bacteria"/>
</dbReference>
<dbReference type="PATRIC" id="fig|1122147.4.peg.1417"/>
<reference evidence="2 3" key="1">
    <citation type="journal article" date="2015" name="Genome Announc.">
        <title>Expanding the biotechnology potential of lactobacilli through comparative genomics of 213 strains and associated genera.</title>
        <authorList>
            <person name="Sun Z."/>
            <person name="Harris H.M."/>
            <person name="McCann A."/>
            <person name="Guo C."/>
            <person name="Argimon S."/>
            <person name="Zhang W."/>
            <person name="Yang X."/>
            <person name="Jeffery I.B."/>
            <person name="Cooney J.C."/>
            <person name="Kagawa T.F."/>
            <person name="Liu W."/>
            <person name="Song Y."/>
            <person name="Salvetti E."/>
            <person name="Wrobel A."/>
            <person name="Rasinkangas P."/>
            <person name="Parkhill J."/>
            <person name="Rea M.C."/>
            <person name="O'Sullivan O."/>
            <person name="Ritari J."/>
            <person name="Douillard F.P."/>
            <person name="Paul Ross R."/>
            <person name="Yang R."/>
            <person name="Briner A.E."/>
            <person name="Felis G.E."/>
            <person name="de Vos W.M."/>
            <person name="Barrangou R."/>
            <person name="Klaenhammer T.R."/>
            <person name="Caufield P.W."/>
            <person name="Cui Y."/>
            <person name="Zhang H."/>
            <person name="O'Toole P.W."/>
        </authorList>
    </citation>
    <scope>NUCLEOTIDE SEQUENCE [LARGE SCALE GENOMIC DNA]</scope>
    <source>
        <strain evidence="2 3">DSM 16991</strain>
    </source>
</reference>
<gene>
    <name evidence="2" type="ORF">FC91_GL001366</name>
</gene>
<keyword evidence="1" id="KW-0472">Membrane</keyword>
<dbReference type="RefSeq" id="WP_152319455.1">
    <property type="nucleotide sequence ID" value="NZ_AUEH01000038.1"/>
</dbReference>
<keyword evidence="1" id="KW-0812">Transmembrane</keyword>
<protein>
    <recommendedName>
        <fullName evidence="4">ABC transporter permease</fullName>
    </recommendedName>
</protein>
<dbReference type="EMBL" id="AZFW01000139">
    <property type="protein sequence ID" value="KRM24606.1"/>
    <property type="molecule type" value="Genomic_DNA"/>
</dbReference>
<feature type="transmembrane region" description="Helical" evidence="1">
    <location>
        <begin position="264"/>
        <end position="288"/>
    </location>
</feature>
<dbReference type="OrthoDB" id="2315120at2"/>
<comment type="caution">
    <text evidence="2">The sequence shown here is derived from an EMBL/GenBank/DDBJ whole genome shotgun (WGS) entry which is preliminary data.</text>
</comment>
<feature type="transmembrane region" description="Helical" evidence="1">
    <location>
        <begin position="407"/>
        <end position="427"/>
    </location>
</feature>
<evidence type="ECO:0000313" key="3">
    <source>
        <dbReference type="Proteomes" id="UP000050949"/>
    </source>
</evidence>
<accession>A0A0R1X2Z5</accession>
<feature type="transmembrane region" description="Helical" evidence="1">
    <location>
        <begin position="213"/>
        <end position="244"/>
    </location>
</feature>
<sequence>MMGALYRFLLKSHWHSRRRVLLVGLLVLLTWVAWFWFAQQNAAEMRLNNEIRQDNVTLITKGFPMASIVPPSPQATDKVGLTDFFAAVQQKRALTAVQQTQNELAATRAAFQDNFILPLGAGALPGTDRFGPISFTQTLRHRAQLAKQLQTERQPPVSMRYGTQDWSFLISFLPVLTSIVGILVVTLVLFVEEISDTISARRRLLACLPGRRWQLFVAQCLVFCTDAALTVGLMLGGGTAMAVLRGGHLRADYPVLTRVSGTIAIWPAWRVVLGTLLLFMLGLILLYLFGRLALTYIIRIKSDLGRMLLAMAAYLVLVGQAAVSLLPNLTGILLSWLPLNYLQASRLFFGTDYLPMQSMYMQSLDRFGQFGRYGQAAVMLPVSNLSYYDGGTISNLFPPSQAGQVGLLTAVGSLTITGALIAGWLMWRATKRNELI</sequence>
<feature type="transmembrane region" description="Helical" evidence="1">
    <location>
        <begin position="308"/>
        <end position="326"/>
    </location>
</feature>
<dbReference type="Proteomes" id="UP000050949">
    <property type="component" value="Unassembled WGS sequence"/>
</dbReference>
<keyword evidence="1" id="KW-1133">Transmembrane helix</keyword>
<evidence type="ECO:0000313" key="2">
    <source>
        <dbReference type="EMBL" id="KRM24606.1"/>
    </source>
</evidence>
<feature type="transmembrane region" description="Helical" evidence="1">
    <location>
        <begin position="166"/>
        <end position="192"/>
    </location>
</feature>
<dbReference type="AlphaFoldDB" id="A0A0R1X2Z5"/>
<name>A0A0R1X2Z5_9LACO</name>
<evidence type="ECO:0008006" key="4">
    <source>
        <dbReference type="Google" id="ProtNLM"/>
    </source>
</evidence>